<accession>A0ABQ3XY63</accession>
<evidence type="ECO:0008006" key="3">
    <source>
        <dbReference type="Google" id="ProtNLM"/>
    </source>
</evidence>
<sequence length="142" mass="15596">MTVRTAPAELTHQAAAHLWRRWLTMWNGQPSVAHDIVGTPYTVHLPTAGATIDPSRIRDAAAMAEWVEGFRAKFEDLRYRTDFGPLVDGGKLVCRWYATAVYTGRTGWPGDVAGRPVTMVGVDILRVDGGRIAECWTQGAAT</sequence>
<dbReference type="Proteomes" id="UP000609879">
    <property type="component" value="Unassembled WGS sequence"/>
</dbReference>
<evidence type="ECO:0000313" key="2">
    <source>
        <dbReference type="Proteomes" id="UP000609879"/>
    </source>
</evidence>
<reference evidence="1 2" key="1">
    <citation type="submission" date="2021-01" db="EMBL/GenBank/DDBJ databases">
        <title>Whole genome shotgun sequence of Actinoplanes deccanensis NBRC 13994.</title>
        <authorList>
            <person name="Komaki H."/>
            <person name="Tamura T."/>
        </authorList>
    </citation>
    <scope>NUCLEOTIDE SEQUENCE [LARGE SCALE GENOMIC DNA]</scope>
    <source>
        <strain evidence="1 2">NBRC 13994</strain>
    </source>
</reference>
<dbReference type="InterPro" id="IPR032710">
    <property type="entry name" value="NTF2-like_dom_sf"/>
</dbReference>
<gene>
    <name evidence="1" type="ORF">Ade02nite_13400</name>
</gene>
<organism evidence="1 2">
    <name type="scientific">Paractinoplanes deccanensis</name>
    <dbReference type="NCBI Taxonomy" id="113561"/>
    <lineage>
        <taxon>Bacteria</taxon>
        <taxon>Bacillati</taxon>
        <taxon>Actinomycetota</taxon>
        <taxon>Actinomycetes</taxon>
        <taxon>Micromonosporales</taxon>
        <taxon>Micromonosporaceae</taxon>
        <taxon>Paractinoplanes</taxon>
    </lineage>
</organism>
<dbReference type="Pfam" id="PF07366">
    <property type="entry name" value="SnoaL"/>
    <property type="match status" value="1"/>
</dbReference>
<dbReference type="SUPFAM" id="SSF54427">
    <property type="entry name" value="NTF2-like"/>
    <property type="match status" value="1"/>
</dbReference>
<comment type="caution">
    <text evidence="1">The sequence shown here is derived from an EMBL/GenBank/DDBJ whole genome shotgun (WGS) entry which is preliminary data.</text>
</comment>
<evidence type="ECO:0000313" key="1">
    <source>
        <dbReference type="EMBL" id="GID72699.1"/>
    </source>
</evidence>
<dbReference type="Gene3D" id="3.10.450.50">
    <property type="match status" value="1"/>
</dbReference>
<proteinExistence type="predicted"/>
<keyword evidence="2" id="KW-1185">Reference proteome</keyword>
<dbReference type="RefSeq" id="WP_203760638.1">
    <property type="nucleotide sequence ID" value="NZ_BAAABO010000006.1"/>
</dbReference>
<dbReference type="EMBL" id="BOMI01000021">
    <property type="protein sequence ID" value="GID72699.1"/>
    <property type="molecule type" value="Genomic_DNA"/>
</dbReference>
<name>A0ABQ3XY63_9ACTN</name>
<dbReference type="InterPro" id="IPR009959">
    <property type="entry name" value="Cyclase_SnoaL-like"/>
</dbReference>
<protein>
    <recommendedName>
        <fullName evidence="3">SnoaL-like domain-containing protein</fullName>
    </recommendedName>
</protein>